<proteinExistence type="predicted"/>
<dbReference type="EC" id="2.7.1.36" evidence="1"/>
<name>A0ACC1J169_9FUNG</name>
<comment type="caution">
    <text evidence="1">The sequence shown here is derived from an EMBL/GenBank/DDBJ whole genome shotgun (WGS) entry which is preliminary data.</text>
</comment>
<organism evidence="1 2">
    <name type="scientific">Linderina macrospora</name>
    <dbReference type="NCBI Taxonomy" id="4868"/>
    <lineage>
        <taxon>Eukaryota</taxon>
        <taxon>Fungi</taxon>
        <taxon>Fungi incertae sedis</taxon>
        <taxon>Zoopagomycota</taxon>
        <taxon>Kickxellomycotina</taxon>
        <taxon>Kickxellomycetes</taxon>
        <taxon>Kickxellales</taxon>
        <taxon>Kickxellaceae</taxon>
        <taxon>Linderina</taxon>
    </lineage>
</organism>
<accession>A0ACC1J169</accession>
<keyword evidence="1" id="KW-0808">Transferase</keyword>
<evidence type="ECO:0000313" key="1">
    <source>
        <dbReference type="EMBL" id="KAJ1933550.1"/>
    </source>
</evidence>
<dbReference type="Proteomes" id="UP001150603">
    <property type="component" value="Unassembled WGS sequence"/>
</dbReference>
<gene>
    <name evidence="1" type="primary">ERG12_1</name>
    <name evidence="1" type="ORF">FBU59_005994</name>
</gene>
<protein>
    <submittedName>
        <fullName evidence="1">Mevalonate kinase</fullName>
        <ecNumber evidence="1">2.7.1.36</ecNumber>
    </submittedName>
</protein>
<reference evidence="1" key="1">
    <citation type="submission" date="2022-07" db="EMBL/GenBank/DDBJ databases">
        <title>Phylogenomic reconstructions and comparative analyses of Kickxellomycotina fungi.</title>
        <authorList>
            <person name="Reynolds N.K."/>
            <person name="Stajich J.E."/>
            <person name="Barry K."/>
            <person name="Grigoriev I.V."/>
            <person name="Crous P."/>
            <person name="Smith M.E."/>
        </authorList>
    </citation>
    <scope>NUCLEOTIDE SEQUENCE</scope>
    <source>
        <strain evidence="1">NRRL 5244</strain>
    </source>
</reference>
<feature type="non-terminal residue" evidence="1">
    <location>
        <position position="1"/>
    </location>
</feature>
<evidence type="ECO:0000313" key="2">
    <source>
        <dbReference type="Proteomes" id="UP001150603"/>
    </source>
</evidence>
<keyword evidence="1" id="KW-0418">Kinase</keyword>
<sequence length="253" mass="26727">WAFRGEQVAHGTPSGIDNSVATYGGFVLYKKGEDKVDLKSKHALRVLITNTNVPKSTKALVARVRVLRDRHPEIVDGIMESIHGISAKAADLFGGSDPTAVSIDSKELESQLQDIIRINHGLLSTLGVSHPSLERVRDITSVRGMASKLTGAGGGGCALTLIPNDLPSCEVDASCSELAEEGFQCYETNVGGPGVSVRLSVKSQPVEQFVRSALDQHLSLAPSGHLDETGDQYSGVISGFTILPPNAISGLSQ</sequence>
<keyword evidence="2" id="KW-1185">Reference proteome</keyword>
<dbReference type="EMBL" id="JANBPW010005021">
    <property type="protein sequence ID" value="KAJ1933550.1"/>
    <property type="molecule type" value="Genomic_DNA"/>
</dbReference>